<evidence type="ECO:0000259" key="2">
    <source>
        <dbReference type="Pfam" id="PF00326"/>
    </source>
</evidence>
<dbReference type="PANTHER" id="PTHR22946">
    <property type="entry name" value="DIENELACTONE HYDROLASE DOMAIN-CONTAINING PROTEIN-RELATED"/>
    <property type="match status" value="1"/>
</dbReference>
<dbReference type="EMBL" id="AZES01000102">
    <property type="protein sequence ID" value="KRL29926.1"/>
    <property type="molecule type" value="Genomic_DNA"/>
</dbReference>
<evidence type="ECO:0000256" key="1">
    <source>
        <dbReference type="ARBA" id="ARBA00022801"/>
    </source>
</evidence>
<keyword evidence="1" id="KW-0378">Hydrolase</keyword>
<name>A0A0R1PBW1_9LACO</name>
<dbReference type="GO" id="GO:0006508">
    <property type="term" value="P:proteolysis"/>
    <property type="evidence" value="ECO:0007669"/>
    <property type="project" value="InterPro"/>
</dbReference>
<proteinExistence type="predicted"/>
<dbReference type="PATRIC" id="fig|1122151.5.peg.361"/>
<reference evidence="3 4" key="1">
    <citation type="journal article" date="2015" name="Genome Announc.">
        <title>Expanding the biotechnology potential of lactobacilli through comparative genomics of 213 strains and associated genera.</title>
        <authorList>
            <person name="Sun Z."/>
            <person name="Harris H.M."/>
            <person name="McCann A."/>
            <person name="Guo C."/>
            <person name="Argimon S."/>
            <person name="Zhang W."/>
            <person name="Yang X."/>
            <person name="Jeffery I.B."/>
            <person name="Cooney J.C."/>
            <person name="Kagawa T.F."/>
            <person name="Liu W."/>
            <person name="Song Y."/>
            <person name="Salvetti E."/>
            <person name="Wrobel A."/>
            <person name="Rasinkangas P."/>
            <person name="Parkhill J."/>
            <person name="Rea M.C."/>
            <person name="O'Sullivan O."/>
            <person name="Ritari J."/>
            <person name="Douillard F.P."/>
            <person name="Paul Ross R."/>
            <person name="Yang R."/>
            <person name="Briner A.E."/>
            <person name="Felis G.E."/>
            <person name="de Vos W.M."/>
            <person name="Barrangou R."/>
            <person name="Klaenhammer T.R."/>
            <person name="Caufield P.W."/>
            <person name="Cui Y."/>
            <person name="Zhang H."/>
            <person name="O'Toole P.W."/>
        </authorList>
    </citation>
    <scope>NUCLEOTIDE SEQUENCE [LARGE SCALE GENOMIC DNA]</scope>
    <source>
        <strain evidence="3 4">DSM 13238</strain>
    </source>
</reference>
<comment type="caution">
    <text evidence="3">The sequence shown here is derived from an EMBL/GenBank/DDBJ whole genome shotgun (WGS) entry which is preliminary data.</text>
</comment>
<dbReference type="SUPFAM" id="SSF53474">
    <property type="entry name" value="alpha/beta-Hydrolases"/>
    <property type="match status" value="1"/>
</dbReference>
<gene>
    <name evidence="3" type="ORF">FD33_GL000347</name>
</gene>
<dbReference type="GO" id="GO:0008236">
    <property type="term" value="F:serine-type peptidase activity"/>
    <property type="evidence" value="ECO:0007669"/>
    <property type="project" value="InterPro"/>
</dbReference>
<dbReference type="Gene3D" id="3.40.50.1820">
    <property type="entry name" value="alpha/beta hydrolase"/>
    <property type="match status" value="1"/>
</dbReference>
<dbReference type="Pfam" id="PF00326">
    <property type="entry name" value="Peptidase_S9"/>
    <property type="match status" value="1"/>
</dbReference>
<evidence type="ECO:0000313" key="4">
    <source>
        <dbReference type="Proteomes" id="UP000051908"/>
    </source>
</evidence>
<dbReference type="InterPro" id="IPR029058">
    <property type="entry name" value="AB_hydrolase_fold"/>
</dbReference>
<keyword evidence="4" id="KW-1185">Reference proteome</keyword>
<dbReference type="Proteomes" id="UP000051908">
    <property type="component" value="Unassembled WGS sequence"/>
</dbReference>
<evidence type="ECO:0000313" key="3">
    <source>
        <dbReference type="EMBL" id="KRL29926.1"/>
    </source>
</evidence>
<sequence>MLKIIPRSIQDVPTLEVIQEELINEPLPLVIFYHGWRSAKEQVLTQARKLAQKNIRVVLPDAPNHGERHADVSSVPSVTFWNSIQGNLSEFSLICQYYQKNNLIKDQKIGVGGYSMGGITTAALLTQHPEITAATVIMGTPNLKGYAQLIIDDAKKRNLYMPVDFDKLIAWIDNYDLNSQPEKINRRPVLFWHGTKDPRIPYRMSKDFFDNLQGKTYGEQVAFITGYRAGHLVEPRLMDKIANFFEYYLE</sequence>
<dbReference type="AlphaFoldDB" id="A0A0R1PBW1"/>
<dbReference type="InterPro" id="IPR050261">
    <property type="entry name" value="FrsA_esterase"/>
</dbReference>
<feature type="domain" description="Peptidase S9 prolyl oligopeptidase catalytic" evidence="2">
    <location>
        <begin position="88"/>
        <end position="246"/>
    </location>
</feature>
<dbReference type="InterPro" id="IPR001375">
    <property type="entry name" value="Peptidase_S9_cat"/>
</dbReference>
<dbReference type="GO" id="GO:0052689">
    <property type="term" value="F:carboxylic ester hydrolase activity"/>
    <property type="evidence" value="ECO:0007669"/>
    <property type="project" value="UniProtKB-ARBA"/>
</dbReference>
<protein>
    <submittedName>
        <fullName evidence="3">Putative lipase esterase (Putative)</fullName>
    </submittedName>
</protein>
<accession>A0A0R1PBW1</accession>
<dbReference type="RefSeq" id="WP_025084776.1">
    <property type="nucleotide sequence ID" value="NZ_AZES01000102.1"/>
</dbReference>
<dbReference type="GeneID" id="96668389"/>
<dbReference type="OrthoDB" id="31158at2"/>
<organism evidence="3 4">
    <name type="scientific">Companilactobacillus paralimentarius DSM 13238 = JCM 10415</name>
    <dbReference type="NCBI Taxonomy" id="1122151"/>
    <lineage>
        <taxon>Bacteria</taxon>
        <taxon>Bacillati</taxon>
        <taxon>Bacillota</taxon>
        <taxon>Bacilli</taxon>
        <taxon>Lactobacillales</taxon>
        <taxon>Lactobacillaceae</taxon>
        <taxon>Companilactobacillus</taxon>
    </lineage>
</organism>
<dbReference type="PANTHER" id="PTHR22946:SF9">
    <property type="entry name" value="POLYKETIDE TRANSFERASE AF380"/>
    <property type="match status" value="1"/>
</dbReference>